<sequence length="304" mass="33781">MTKTTNAANTAREHTRYFPQNKYGYTRAIASGEIRVKNNRLSIETPPLSLDNLPFFSCHSATALMARVLREQGFQCVSEKLFVSVLPHNKDGPIPHEICRGRDNNSLFLIGMTPFDKLLKTFPFKRIFIPFCFEFEGLYPESTLFSQTNLEDEGNAVNEKPNWPIPGFDSSPIPLFALAEGNRIKACSLGIASKRGIFNIYLLATIMEGQGNTSALTGLWTGCLLVQTASNQLAKLIETVSQPTVAATSSLETLFRTEQAIFAPFRENDNFHHDGLALFADAWPAVVTFIKKLPVEEIQAALSE</sequence>
<comment type="caution">
    <text evidence="1">The sequence shown here is derived from an EMBL/GenBank/DDBJ whole genome shotgun (WGS) entry which is preliminary data.</text>
</comment>
<organism evidence="1 2">
    <name type="scientific">Candidatus Saganbacteria bacterium CG08_land_8_20_14_0_20_45_16</name>
    <dbReference type="NCBI Taxonomy" id="2014293"/>
    <lineage>
        <taxon>Bacteria</taxon>
        <taxon>Bacillati</taxon>
        <taxon>Saganbacteria</taxon>
    </lineage>
</organism>
<name>A0A2H0Y3X4_UNCSA</name>
<dbReference type="Proteomes" id="UP000231343">
    <property type="component" value="Unassembled WGS sequence"/>
</dbReference>
<evidence type="ECO:0000313" key="1">
    <source>
        <dbReference type="EMBL" id="PIS31705.1"/>
    </source>
</evidence>
<dbReference type="EMBL" id="PEYM01000004">
    <property type="protein sequence ID" value="PIS31705.1"/>
    <property type="molecule type" value="Genomic_DNA"/>
</dbReference>
<accession>A0A2H0Y3X4</accession>
<dbReference type="AlphaFoldDB" id="A0A2H0Y3X4"/>
<proteinExistence type="predicted"/>
<protein>
    <submittedName>
        <fullName evidence="1">Uncharacterized protein</fullName>
    </submittedName>
</protein>
<reference evidence="1 2" key="1">
    <citation type="submission" date="2017-09" db="EMBL/GenBank/DDBJ databases">
        <title>Depth-based differentiation of microbial function through sediment-hosted aquifers and enrichment of novel symbionts in the deep terrestrial subsurface.</title>
        <authorList>
            <person name="Probst A.J."/>
            <person name="Ladd B."/>
            <person name="Jarett J.K."/>
            <person name="Geller-Mcgrath D.E."/>
            <person name="Sieber C.M."/>
            <person name="Emerson J.B."/>
            <person name="Anantharaman K."/>
            <person name="Thomas B.C."/>
            <person name="Malmstrom R."/>
            <person name="Stieglmeier M."/>
            <person name="Klingl A."/>
            <person name="Woyke T."/>
            <person name="Ryan C.M."/>
            <person name="Banfield J.F."/>
        </authorList>
    </citation>
    <scope>NUCLEOTIDE SEQUENCE [LARGE SCALE GENOMIC DNA]</scope>
    <source>
        <strain evidence="1">CG08_land_8_20_14_0_20_45_16</strain>
    </source>
</reference>
<gene>
    <name evidence="1" type="ORF">COT42_00325</name>
</gene>
<evidence type="ECO:0000313" key="2">
    <source>
        <dbReference type="Proteomes" id="UP000231343"/>
    </source>
</evidence>